<protein>
    <recommendedName>
        <fullName evidence="4">DUF998 domain-containing protein</fullName>
    </recommendedName>
</protein>
<feature type="transmembrane region" description="Helical" evidence="1">
    <location>
        <begin position="84"/>
        <end position="105"/>
    </location>
</feature>
<name>A0ABV0JQP1_9CYAN</name>
<keyword evidence="1" id="KW-1133">Transmembrane helix</keyword>
<evidence type="ECO:0000313" key="3">
    <source>
        <dbReference type="Proteomes" id="UP001442494"/>
    </source>
</evidence>
<evidence type="ECO:0000256" key="1">
    <source>
        <dbReference type="SAM" id="Phobius"/>
    </source>
</evidence>
<evidence type="ECO:0008006" key="4">
    <source>
        <dbReference type="Google" id="ProtNLM"/>
    </source>
</evidence>
<keyword evidence="1" id="KW-0812">Transmembrane</keyword>
<gene>
    <name evidence="2" type="ORF">NDI37_14910</name>
</gene>
<dbReference type="EMBL" id="JAMPKK010000031">
    <property type="protein sequence ID" value="MEP0865759.1"/>
    <property type="molecule type" value="Genomic_DNA"/>
</dbReference>
<comment type="caution">
    <text evidence="2">The sequence shown here is derived from an EMBL/GenBank/DDBJ whole genome shotgun (WGS) entry which is preliminary data.</text>
</comment>
<reference evidence="2 3" key="1">
    <citation type="submission" date="2022-04" db="EMBL/GenBank/DDBJ databases">
        <title>Positive selection, recombination, and allopatry shape intraspecific diversity of widespread and dominant cyanobacteria.</title>
        <authorList>
            <person name="Wei J."/>
            <person name="Shu W."/>
            <person name="Hu C."/>
        </authorList>
    </citation>
    <scope>NUCLEOTIDE SEQUENCE [LARGE SCALE GENOMIC DNA]</scope>
    <source>
        <strain evidence="2 3">GB2-A5</strain>
    </source>
</reference>
<feature type="transmembrane region" description="Helical" evidence="1">
    <location>
        <begin position="139"/>
        <end position="157"/>
    </location>
</feature>
<keyword evidence="3" id="KW-1185">Reference proteome</keyword>
<keyword evidence="1" id="KW-0472">Membrane</keyword>
<accession>A0ABV0JQP1</accession>
<organism evidence="2 3">
    <name type="scientific">Funiculus sociatus GB2-A5</name>
    <dbReference type="NCBI Taxonomy" id="2933946"/>
    <lineage>
        <taxon>Bacteria</taxon>
        <taxon>Bacillati</taxon>
        <taxon>Cyanobacteriota</taxon>
        <taxon>Cyanophyceae</taxon>
        <taxon>Coleofasciculales</taxon>
        <taxon>Coleofasciculaceae</taxon>
        <taxon>Funiculus</taxon>
    </lineage>
</organism>
<feature type="transmembrane region" description="Helical" evidence="1">
    <location>
        <begin position="111"/>
        <end position="132"/>
    </location>
</feature>
<dbReference type="RefSeq" id="WP_190421826.1">
    <property type="nucleotide sequence ID" value="NZ_JAMPKK010000031.1"/>
</dbReference>
<proteinExistence type="predicted"/>
<dbReference type="Proteomes" id="UP001442494">
    <property type="component" value="Unassembled WGS sequence"/>
</dbReference>
<sequence>MKNYRSAFWVNSLSLLVVIALIVYTKVFSASAGILFQPPVTPQDPSAGLLTHTFQLLCAVPPIICTFTFALLRAIQSPKKLNLFILYSALITGGFLINEIFRIHIILLRAGIPKLVTIVVYAAVSLGYGLAFRRKLKSTPYILLLSGIGLLFSAIAVDSLRLSGDGFPSLLEGVPKLFSEINIALYFWYVCYGEILRSLNSSPVE</sequence>
<evidence type="ECO:0000313" key="2">
    <source>
        <dbReference type="EMBL" id="MEP0865759.1"/>
    </source>
</evidence>
<feature type="transmembrane region" description="Helical" evidence="1">
    <location>
        <begin position="53"/>
        <end position="72"/>
    </location>
</feature>